<dbReference type="AlphaFoldDB" id="Q92CB3"/>
<dbReference type="KEGG" id="lin:lin1276"/>
<dbReference type="OrthoDB" id="2899407at2"/>
<accession>Q92CB3</accession>
<dbReference type="RefSeq" id="WP_010990889.1">
    <property type="nucleotide sequence ID" value="NC_003212.1"/>
</dbReference>
<dbReference type="HOGENOM" id="CLU_1658662_0_0_9"/>
<dbReference type="Proteomes" id="UP000002513">
    <property type="component" value="Chromosome"/>
</dbReference>
<reference evidence="1 2" key="1">
    <citation type="journal article" date="2001" name="Science">
        <title>Comparative genomics of Listeria species.</title>
        <authorList>
            <person name="Glaser P."/>
            <person name="Frangeul L."/>
            <person name="Buchrieser C."/>
            <person name="Rusniok C."/>
            <person name="Amend A."/>
            <person name="Baquero F."/>
            <person name="Berche P."/>
            <person name="Bloecker H."/>
            <person name="Brandt P."/>
            <person name="Chakraborty T."/>
            <person name="Charbit A."/>
            <person name="Chetouani F."/>
            <person name="Couve E."/>
            <person name="de Daruvar A."/>
            <person name="Dehoux P."/>
            <person name="Domann E."/>
            <person name="Dominguez-Bernal G."/>
            <person name="Duchaud E."/>
            <person name="Durant L."/>
            <person name="Dussurget O."/>
            <person name="Entian K.-D."/>
            <person name="Fsihi H."/>
            <person name="Garcia-del Portillo F."/>
            <person name="Garrido P."/>
            <person name="Gautier L."/>
            <person name="Goebel W."/>
            <person name="Gomez-Lopez N."/>
            <person name="Hain T."/>
            <person name="Hauf J."/>
            <person name="Jackson D."/>
            <person name="Jones L.-M."/>
            <person name="Kaerst U."/>
            <person name="Kreft J."/>
            <person name="Kuhn M."/>
            <person name="Kunst F."/>
            <person name="Kurapkat G."/>
            <person name="Madueno E."/>
            <person name="Maitournam A."/>
            <person name="Mata Vicente J."/>
            <person name="Ng E."/>
            <person name="Nedjari H."/>
            <person name="Nordsiek G."/>
            <person name="Novella S."/>
            <person name="de Pablos B."/>
            <person name="Perez-Diaz J.-C."/>
            <person name="Purcell R."/>
            <person name="Remmel B."/>
            <person name="Rose M."/>
            <person name="Schlueter T."/>
            <person name="Simoes N."/>
            <person name="Tierrez A."/>
            <person name="Vazquez-Boland J.-A."/>
            <person name="Voss H."/>
            <person name="Wehland J."/>
            <person name="Cossart P."/>
        </authorList>
    </citation>
    <scope>NUCLEOTIDE SEQUENCE [LARGE SCALE GENOMIC DNA]</scope>
    <source>
        <strain evidence="2">ATCC BAA-680 / CLIP 11262</strain>
    </source>
</reference>
<evidence type="ECO:0000313" key="1">
    <source>
        <dbReference type="EMBL" id="CAC96507.1"/>
    </source>
</evidence>
<organism evidence="1 2">
    <name type="scientific">Listeria innocua serovar 6a (strain ATCC BAA-680 / CLIP 11262)</name>
    <dbReference type="NCBI Taxonomy" id="272626"/>
    <lineage>
        <taxon>Bacteria</taxon>
        <taxon>Bacillati</taxon>
        <taxon>Bacillota</taxon>
        <taxon>Bacilli</taxon>
        <taxon>Bacillales</taxon>
        <taxon>Listeriaceae</taxon>
        <taxon>Listeria</taxon>
    </lineage>
</organism>
<gene>
    <name evidence="1" type="ordered locus">lin1276</name>
</gene>
<dbReference type="STRING" id="272626.gene:17565607"/>
<protein>
    <submittedName>
        <fullName evidence="1">Lin1276 protein</fullName>
    </submittedName>
</protein>
<dbReference type="eggNOG" id="ENOG502ZK27">
    <property type="taxonomic scope" value="Bacteria"/>
</dbReference>
<evidence type="ECO:0000313" key="2">
    <source>
        <dbReference type="Proteomes" id="UP000002513"/>
    </source>
</evidence>
<proteinExistence type="predicted"/>
<dbReference type="PIR" id="AC1592">
    <property type="entry name" value="AC1592"/>
</dbReference>
<name>Q92CB3_LISIN</name>
<dbReference type="EMBL" id="AL596168">
    <property type="protein sequence ID" value="CAC96507.1"/>
    <property type="molecule type" value="Genomic_DNA"/>
</dbReference>
<sequence length="159" mass="17825">METKNVELGSIMAFCVKSLKDIASNIKIYEKSVPTNFVSPSLYFPQPSVSGVGASLSSFKNICIWNIKVFDSDKVKAFKIAEVVRNAFYSKRLIIPVLKPDGEESGFFIRLKSVDIRDGDEFSKSIILNWDSYERYHTEAKMVISDENALQINGGLKNG</sequence>